<comment type="caution">
    <text evidence="2">The sequence shown here is derived from an EMBL/GenBank/DDBJ whole genome shotgun (WGS) entry which is preliminary data.</text>
</comment>
<name>A0ABT8S7L2_9BURK</name>
<protein>
    <submittedName>
        <fullName evidence="2">Anti-sigma factor</fullName>
    </submittedName>
</protein>
<feature type="transmembrane region" description="Helical" evidence="1">
    <location>
        <begin position="55"/>
        <end position="75"/>
    </location>
</feature>
<evidence type="ECO:0000256" key="1">
    <source>
        <dbReference type="SAM" id="Phobius"/>
    </source>
</evidence>
<dbReference type="RefSeq" id="WP_301812661.1">
    <property type="nucleotide sequence ID" value="NZ_JAUJZH010000016.1"/>
</dbReference>
<proteinExistence type="predicted"/>
<dbReference type="EMBL" id="JAUKVY010000016">
    <property type="protein sequence ID" value="MDO1534910.1"/>
    <property type="molecule type" value="Genomic_DNA"/>
</dbReference>
<reference evidence="2" key="1">
    <citation type="submission" date="2023-06" db="EMBL/GenBank/DDBJ databases">
        <authorList>
            <person name="Jiang Y."/>
            <person name="Liu Q."/>
        </authorList>
    </citation>
    <scope>NUCLEOTIDE SEQUENCE</scope>
    <source>
        <strain evidence="2">CGMCC 1.12090</strain>
    </source>
</reference>
<keyword evidence="1" id="KW-0472">Membrane</keyword>
<gene>
    <name evidence="2" type="ORF">Q2T77_21690</name>
</gene>
<accession>A0ABT8S7L2</accession>
<keyword evidence="3" id="KW-1185">Reference proteome</keyword>
<sequence>MNTPPPPLDDDPNAWLAQRDALRHLHREVLDEPVPANLLAAAGAGGGPRRADAPWLRWGGMAAAVLIAFGAGWIANSQWLRATGNSARLARAVPAAQEFVHAATVAHAVYTPEKRHPVEVAAAEQQHLLQWLSRRLDRPLRLPDLSAQGYTLVGGRLLPGSQGPRAQFMFEGAGGERVTLYLGSLDGAAASGSDETAFRFATEGPVPSFYWVDRGFGYALAGALPRDALLALATAVYRQLESTGG</sequence>
<evidence type="ECO:0000313" key="2">
    <source>
        <dbReference type="EMBL" id="MDO1534910.1"/>
    </source>
</evidence>
<dbReference type="Proteomes" id="UP001169027">
    <property type="component" value="Unassembled WGS sequence"/>
</dbReference>
<organism evidence="2 3">
    <name type="scientific">Variovorax ginsengisoli</name>
    <dbReference type="NCBI Taxonomy" id="363844"/>
    <lineage>
        <taxon>Bacteria</taxon>
        <taxon>Pseudomonadati</taxon>
        <taxon>Pseudomonadota</taxon>
        <taxon>Betaproteobacteria</taxon>
        <taxon>Burkholderiales</taxon>
        <taxon>Comamonadaceae</taxon>
        <taxon>Variovorax</taxon>
    </lineage>
</organism>
<keyword evidence="1" id="KW-0812">Transmembrane</keyword>
<keyword evidence="1" id="KW-1133">Transmembrane helix</keyword>
<evidence type="ECO:0000313" key="3">
    <source>
        <dbReference type="Proteomes" id="UP001169027"/>
    </source>
</evidence>